<keyword evidence="1" id="KW-0479">Metal-binding</keyword>
<keyword evidence="2 4" id="KW-0863">Zinc-finger</keyword>
<reference evidence="6" key="1">
    <citation type="submission" date="2023-03" db="EMBL/GenBank/DDBJ databases">
        <title>Massive genome expansion in bonnet fungi (Mycena s.s.) driven by repeated elements and novel gene families across ecological guilds.</title>
        <authorList>
            <consortium name="Lawrence Berkeley National Laboratory"/>
            <person name="Harder C.B."/>
            <person name="Miyauchi S."/>
            <person name="Viragh M."/>
            <person name="Kuo A."/>
            <person name="Thoen E."/>
            <person name="Andreopoulos B."/>
            <person name="Lu D."/>
            <person name="Skrede I."/>
            <person name="Drula E."/>
            <person name="Henrissat B."/>
            <person name="Morin E."/>
            <person name="Kohler A."/>
            <person name="Barry K."/>
            <person name="LaButti K."/>
            <person name="Morin E."/>
            <person name="Salamov A."/>
            <person name="Lipzen A."/>
            <person name="Mereny Z."/>
            <person name="Hegedus B."/>
            <person name="Baldrian P."/>
            <person name="Stursova M."/>
            <person name="Weitz H."/>
            <person name="Taylor A."/>
            <person name="Grigoriev I.V."/>
            <person name="Nagy L.G."/>
            <person name="Martin F."/>
            <person name="Kauserud H."/>
        </authorList>
    </citation>
    <scope>NUCLEOTIDE SEQUENCE</scope>
    <source>
        <strain evidence="6">9284</strain>
    </source>
</reference>
<gene>
    <name evidence="6" type="ORF">FB45DRAFT_932357</name>
</gene>
<dbReference type="PROSITE" id="PS50865">
    <property type="entry name" value="ZF_MYND_2"/>
    <property type="match status" value="1"/>
</dbReference>
<sequence>MSLCAKCKAASYCSVACQRADWPRHKPRCKKLTAKAALDGEISGELARWQKEMGLSLYRDLCAHEPQGTGNDLQIFRYQSIKLLDLSDPGALTDEPTEDLIQSMREWASKMQLCVHEPCGAAWVVTEIRSPDGSERLVRRHDPIALPIGTLNGHIPPPEIAEGLVVMMINHGRDVKGDATQLPENRKLVRFLIDHPQQLDRLLKEVCNLLAEVGGS</sequence>
<evidence type="ECO:0000313" key="6">
    <source>
        <dbReference type="EMBL" id="KAJ7618746.1"/>
    </source>
</evidence>
<accession>A0AAD7BEU2</accession>
<organism evidence="6 7">
    <name type="scientific">Roridomyces roridus</name>
    <dbReference type="NCBI Taxonomy" id="1738132"/>
    <lineage>
        <taxon>Eukaryota</taxon>
        <taxon>Fungi</taxon>
        <taxon>Dikarya</taxon>
        <taxon>Basidiomycota</taxon>
        <taxon>Agaricomycotina</taxon>
        <taxon>Agaricomycetes</taxon>
        <taxon>Agaricomycetidae</taxon>
        <taxon>Agaricales</taxon>
        <taxon>Marasmiineae</taxon>
        <taxon>Mycenaceae</taxon>
        <taxon>Roridomyces</taxon>
    </lineage>
</organism>
<keyword evidence="7" id="KW-1185">Reference proteome</keyword>
<dbReference type="InterPro" id="IPR002893">
    <property type="entry name" value="Znf_MYND"/>
</dbReference>
<dbReference type="GO" id="GO:0008270">
    <property type="term" value="F:zinc ion binding"/>
    <property type="evidence" value="ECO:0007669"/>
    <property type="project" value="UniProtKB-KW"/>
</dbReference>
<evidence type="ECO:0000256" key="1">
    <source>
        <dbReference type="ARBA" id="ARBA00022723"/>
    </source>
</evidence>
<evidence type="ECO:0000256" key="4">
    <source>
        <dbReference type="PROSITE-ProRule" id="PRU00134"/>
    </source>
</evidence>
<feature type="domain" description="MYND-type" evidence="5">
    <location>
        <begin position="1"/>
        <end position="29"/>
    </location>
</feature>
<proteinExistence type="predicted"/>
<keyword evidence="3" id="KW-0862">Zinc</keyword>
<name>A0AAD7BEU2_9AGAR</name>
<dbReference type="AlphaFoldDB" id="A0AAD7BEU2"/>
<dbReference type="Gene3D" id="6.10.140.2220">
    <property type="match status" value="1"/>
</dbReference>
<dbReference type="EMBL" id="JARKIF010000019">
    <property type="protein sequence ID" value="KAJ7618746.1"/>
    <property type="molecule type" value="Genomic_DNA"/>
</dbReference>
<evidence type="ECO:0000259" key="5">
    <source>
        <dbReference type="PROSITE" id="PS50865"/>
    </source>
</evidence>
<dbReference type="SUPFAM" id="SSF144232">
    <property type="entry name" value="HIT/MYND zinc finger-like"/>
    <property type="match status" value="1"/>
</dbReference>
<comment type="caution">
    <text evidence="6">The sequence shown here is derived from an EMBL/GenBank/DDBJ whole genome shotgun (WGS) entry which is preliminary data.</text>
</comment>
<dbReference type="Proteomes" id="UP001221142">
    <property type="component" value="Unassembled WGS sequence"/>
</dbReference>
<dbReference type="Pfam" id="PF01753">
    <property type="entry name" value="zf-MYND"/>
    <property type="match status" value="1"/>
</dbReference>
<evidence type="ECO:0000313" key="7">
    <source>
        <dbReference type="Proteomes" id="UP001221142"/>
    </source>
</evidence>
<protein>
    <recommendedName>
        <fullName evidence="5">MYND-type domain-containing protein</fullName>
    </recommendedName>
</protein>
<evidence type="ECO:0000256" key="3">
    <source>
        <dbReference type="ARBA" id="ARBA00022833"/>
    </source>
</evidence>
<evidence type="ECO:0000256" key="2">
    <source>
        <dbReference type="ARBA" id="ARBA00022771"/>
    </source>
</evidence>